<keyword evidence="5" id="KW-1185">Reference proteome</keyword>
<evidence type="ECO:0000259" key="3">
    <source>
        <dbReference type="PROSITE" id="PS50893"/>
    </source>
</evidence>
<feature type="domain" description="ABC transporter" evidence="3">
    <location>
        <begin position="6"/>
        <end position="230"/>
    </location>
</feature>
<evidence type="ECO:0000313" key="4">
    <source>
        <dbReference type="EMBL" id="KAK9843236.1"/>
    </source>
</evidence>
<dbReference type="InterPro" id="IPR003439">
    <property type="entry name" value="ABC_transporter-like_ATP-bd"/>
</dbReference>
<dbReference type="PANTHER" id="PTHR43119">
    <property type="entry name" value="ABC TRANSPORT PROTEIN ATP-BINDING COMPONENT-RELATED"/>
    <property type="match status" value="1"/>
</dbReference>
<dbReference type="PROSITE" id="PS00211">
    <property type="entry name" value="ABC_TRANSPORTER_1"/>
    <property type="match status" value="1"/>
</dbReference>
<dbReference type="EMBL" id="JALJOS010000002">
    <property type="protein sequence ID" value="KAK9843236.1"/>
    <property type="molecule type" value="Genomic_DNA"/>
</dbReference>
<comment type="caution">
    <text evidence="4">The sequence shown here is derived from an EMBL/GenBank/DDBJ whole genome shotgun (WGS) entry which is preliminary data.</text>
</comment>
<dbReference type="PROSITE" id="PS50893">
    <property type="entry name" value="ABC_TRANSPORTER_2"/>
    <property type="match status" value="1"/>
</dbReference>
<dbReference type="InterPro" id="IPR003593">
    <property type="entry name" value="AAA+_ATPase"/>
</dbReference>
<dbReference type="InterPro" id="IPR027417">
    <property type="entry name" value="P-loop_NTPase"/>
</dbReference>
<reference evidence="4 5" key="1">
    <citation type="journal article" date="2024" name="Nat. Commun.">
        <title>Phylogenomics reveals the evolutionary origins of lichenization in chlorophyte algae.</title>
        <authorList>
            <person name="Puginier C."/>
            <person name="Libourel C."/>
            <person name="Otte J."/>
            <person name="Skaloud P."/>
            <person name="Haon M."/>
            <person name="Grisel S."/>
            <person name="Petersen M."/>
            <person name="Berrin J.G."/>
            <person name="Delaux P.M."/>
            <person name="Dal Grande F."/>
            <person name="Keller J."/>
        </authorList>
    </citation>
    <scope>NUCLEOTIDE SEQUENCE [LARGE SCALE GENOMIC DNA]</scope>
    <source>
        <strain evidence="4 5">SAG 2145</strain>
    </source>
</reference>
<sequence>MPDALLDVANLQRSVAGHAILTGLSFQVRIGEVLFIRGASGVGKSLLLRALAYLDPIEGGVLTLEGRTPEQLGVPKWRARVTYVPQTRVLNKGTPSELYFAAQQFKAQKGRPRSDLPAIIHDLGLEPGVLNQQWSELSGGQAQRVVLALALALQPKILLLDEVTSALDHDAVLKVEKVLKACGAALIWVTHNDTQPARVGGRVLVLPLGTEMVVEQLPSSNQQPTHDIDK</sequence>
<dbReference type="GO" id="GO:0005524">
    <property type="term" value="F:ATP binding"/>
    <property type="evidence" value="ECO:0007669"/>
    <property type="project" value="UniProtKB-KW"/>
</dbReference>
<protein>
    <recommendedName>
        <fullName evidence="3">ABC transporter domain-containing protein</fullName>
    </recommendedName>
</protein>
<name>A0AAW1SCD2_9CHLO</name>
<accession>A0AAW1SCD2</accession>
<proteinExistence type="predicted"/>
<dbReference type="Pfam" id="PF00005">
    <property type="entry name" value="ABC_tran"/>
    <property type="match status" value="1"/>
</dbReference>
<dbReference type="CDD" id="cd00267">
    <property type="entry name" value="ABC_ATPase"/>
    <property type="match status" value="1"/>
</dbReference>
<dbReference type="PANTHER" id="PTHR43119:SF1">
    <property type="entry name" value="ABC TRANSPORTER DOMAIN-CONTAINING PROTEIN"/>
    <property type="match status" value="1"/>
</dbReference>
<dbReference type="Proteomes" id="UP001438707">
    <property type="component" value="Unassembled WGS sequence"/>
</dbReference>
<evidence type="ECO:0000256" key="1">
    <source>
        <dbReference type="ARBA" id="ARBA00022741"/>
    </source>
</evidence>
<keyword evidence="1" id="KW-0547">Nucleotide-binding</keyword>
<dbReference type="SUPFAM" id="SSF52540">
    <property type="entry name" value="P-loop containing nucleoside triphosphate hydrolases"/>
    <property type="match status" value="1"/>
</dbReference>
<organism evidence="4 5">
    <name type="scientific">Apatococcus lobatus</name>
    <dbReference type="NCBI Taxonomy" id="904363"/>
    <lineage>
        <taxon>Eukaryota</taxon>
        <taxon>Viridiplantae</taxon>
        <taxon>Chlorophyta</taxon>
        <taxon>core chlorophytes</taxon>
        <taxon>Trebouxiophyceae</taxon>
        <taxon>Chlorellales</taxon>
        <taxon>Chlorellaceae</taxon>
        <taxon>Apatococcus</taxon>
    </lineage>
</organism>
<dbReference type="AlphaFoldDB" id="A0AAW1SCD2"/>
<evidence type="ECO:0000313" key="5">
    <source>
        <dbReference type="Proteomes" id="UP001438707"/>
    </source>
</evidence>
<dbReference type="GO" id="GO:0016887">
    <property type="term" value="F:ATP hydrolysis activity"/>
    <property type="evidence" value="ECO:0007669"/>
    <property type="project" value="InterPro"/>
</dbReference>
<dbReference type="Gene3D" id="3.40.50.300">
    <property type="entry name" value="P-loop containing nucleotide triphosphate hydrolases"/>
    <property type="match status" value="1"/>
</dbReference>
<dbReference type="InterPro" id="IPR017871">
    <property type="entry name" value="ABC_transporter-like_CS"/>
</dbReference>
<keyword evidence="2" id="KW-0067">ATP-binding</keyword>
<gene>
    <name evidence="4" type="ORF">WJX74_009070</name>
</gene>
<dbReference type="SMART" id="SM00382">
    <property type="entry name" value="AAA"/>
    <property type="match status" value="1"/>
</dbReference>
<evidence type="ECO:0000256" key="2">
    <source>
        <dbReference type="ARBA" id="ARBA00022840"/>
    </source>
</evidence>